<feature type="compositionally biased region" description="Polar residues" evidence="7">
    <location>
        <begin position="742"/>
        <end position="753"/>
    </location>
</feature>
<feature type="compositionally biased region" description="Basic and acidic residues" evidence="7">
    <location>
        <begin position="19"/>
        <end position="31"/>
    </location>
</feature>
<dbReference type="AlphaFoldDB" id="A0A7I8KQA5"/>
<dbReference type="GO" id="GO:0008017">
    <property type="term" value="F:microtubule binding"/>
    <property type="evidence" value="ECO:0007669"/>
    <property type="project" value="InterPro"/>
</dbReference>
<evidence type="ECO:0000256" key="5">
    <source>
        <dbReference type="PROSITE-ProRule" id="PRU00283"/>
    </source>
</evidence>
<name>A0A7I8KQA5_SPIIN</name>
<evidence type="ECO:0000256" key="4">
    <source>
        <dbReference type="ARBA" id="ARBA00023175"/>
    </source>
</evidence>
<feature type="compositionally biased region" description="Basic and acidic residues" evidence="7">
    <location>
        <begin position="567"/>
        <end position="576"/>
    </location>
</feature>
<dbReference type="Gene3D" id="3.40.850.10">
    <property type="entry name" value="Kinesin motor domain"/>
    <property type="match status" value="1"/>
</dbReference>
<evidence type="ECO:0000313" key="9">
    <source>
        <dbReference type="EMBL" id="CAA7399977.1"/>
    </source>
</evidence>
<dbReference type="InterPro" id="IPR036961">
    <property type="entry name" value="Kinesin_motor_dom_sf"/>
</dbReference>
<dbReference type="PANTHER" id="PTHR47972">
    <property type="entry name" value="KINESIN-LIKE PROTEIN KLP-3"/>
    <property type="match status" value="1"/>
</dbReference>
<dbReference type="EMBL" id="LR746270">
    <property type="protein sequence ID" value="CAA7399977.1"/>
    <property type="molecule type" value="Genomic_DNA"/>
</dbReference>
<keyword evidence="1 6" id="KW-0493">Microtubule</keyword>
<dbReference type="PROSITE" id="PS50067">
    <property type="entry name" value="KINESIN_MOTOR_2"/>
    <property type="match status" value="1"/>
</dbReference>
<organism evidence="9 10">
    <name type="scientific">Spirodela intermedia</name>
    <name type="common">Intermediate duckweed</name>
    <dbReference type="NCBI Taxonomy" id="51605"/>
    <lineage>
        <taxon>Eukaryota</taxon>
        <taxon>Viridiplantae</taxon>
        <taxon>Streptophyta</taxon>
        <taxon>Embryophyta</taxon>
        <taxon>Tracheophyta</taxon>
        <taxon>Spermatophyta</taxon>
        <taxon>Magnoliopsida</taxon>
        <taxon>Liliopsida</taxon>
        <taxon>Araceae</taxon>
        <taxon>Lemnoideae</taxon>
        <taxon>Spirodela</taxon>
    </lineage>
</organism>
<gene>
    <name evidence="9" type="ORF">SI8410_07010647</name>
</gene>
<evidence type="ECO:0000256" key="2">
    <source>
        <dbReference type="ARBA" id="ARBA00022741"/>
    </source>
</evidence>
<protein>
    <recommendedName>
        <fullName evidence="6">Kinesin-like protein</fullName>
    </recommendedName>
</protein>
<dbReference type="PRINTS" id="PR00380">
    <property type="entry name" value="KINESINHEAVY"/>
</dbReference>
<dbReference type="SMART" id="SM00129">
    <property type="entry name" value="KISc"/>
    <property type="match status" value="1"/>
</dbReference>
<feature type="region of interest" description="Disordered" evidence="7">
    <location>
        <begin position="567"/>
        <end position="647"/>
    </location>
</feature>
<comment type="similarity">
    <text evidence="5 6">Belongs to the TRAFAC class myosin-kinesin ATPase superfamily. Kinesin family.</text>
</comment>
<evidence type="ECO:0000256" key="1">
    <source>
        <dbReference type="ARBA" id="ARBA00022701"/>
    </source>
</evidence>
<dbReference type="PANTHER" id="PTHR47972:SF2">
    <property type="entry name" value="KINESIN-LIKE PROTEIN KIN-14S"/>
    <property type="match status" value="1"/>
</dbReference>
<dbReference type="InterPro" id="IPR019821">
    <property type="entry name" value="Kinesin_motor_CS"/>
</dbReference>
<dbReference type="GO" id="GO:0007018">
    <property type="term" value="P:microtubule-based movement"/>
    <property type="evidence" value="ECO:0007669"/>
    <property type="project" value="InterPro"/>
</dbReference>
<evidence type="ECO:0000313" key="10">
    <source>
        <dbReference type="Proteomes" id="UP000663760"/>
    </source>
</evidence>
<dbReference type="GO" id="GO:0005524">
    <property type="term" value="F:ATP binding"/>
    <property type="evidence" value="ECO:0007669"/>
    <property type="project" value="UniProtKB-UniRule"/>
</dbReference>
<sequence>MAADEASLLPPPPPGSPRPETREGFDDRRDQTSQALQVAEDSAAAVPFFEEETSVDPAVSEESNGDLLQDVDEKPALPREQDSISAVIQALEEDSFIPPDVLDATLKGSDPAPDLSFSLHLLGTKYNDLVKRWLEKKSLEESAAPKHETLTRKYAELWAERKRLYNEVIELKGNIRVFCRCRPMNSEELSKGHSSVFEFDPSQDSELQILTTENSRKQFKFDHVFGPQDDQEAVFAETRPMVMSVLDGYNACIFAYGQTGTGKTFTMEGTLENRGVNYRTLEELFRVSEERSSLMRYEFFVSMLEVYNERIRDLLPENPNLPSKKLEVKQAAEGTQEVPGLVEAQTFSIDGVWELLQAGARNRSVGSTNANELSSRSHSLVRVTIRGENLMNGAKTRSHLWLVDLAGSERVGKIEVEGERLKESQFINRSLSALGDVIAALASKNPHSSLGIYSHLPFCNFFPFICWTLMFVQISPSSADLGETLCSLNFATRVRGIEQGPARKHADPSESFKFKQMAEKLRQEEKERARLNDTLQLLHVKYASRENVFKEKLRDLENQLAEERKARHLHQEDGNRFHNKPPLPPANQRRQPLGRISSNLPPPAQPRGSGGGGDWLAPVPEKENLPSVKRKLDNGGGAGGGATGKPPLMKARRILLAPVVRPAAAPAAGQSRRRASIAAVPGGAGDRPRARLSLAFSREVAATAGSVLRIPRRRSVMMMPLGTPDGKAGARGGGGGAAASGNKFSSPPQQGQWRSRIPSMASPRQRLRFLSSPAANRNMSSAGGGGAAQPAGGKLCFSVQKRLVVGSPLMKMKSFASREAAAPPSIIGRFGSAQRILSTNRRKSVF</sequence>
<dbReference type="PROSITE" id="PS00411">
    <property type="entry name" value="KINESIN_MOTOR_1"/>
    <property type="match status" value="1"/>
</dbReference>
<evidence type="ECO:0000256" key="6">
    <source>
        <dbReference type="RuleBase" id="RU000394"/>
    </source>
</evidence>
<keyword evidence="4 5" id="KW-0505">Motor protein</keyword>
<feature type="compositionally biased region" description="Gly residues" evidence="7">
    <location>
        <begin position="729"/>
        <end position="738"/>
    </location>
</feature>
<keyword evidence="3 5" id="KW-0067">ATP-binding</keyword>
<dbReference type="GO" id="GO:0005874">
    <property type="term" value="C:microtubule"/>
    <property type="evidence" value="ECO:0007669"/>
    <property type="project" value="UniProtKB-KW"/>
</dbReference>
<feature type="compositionally biased region" description="Gly residues" evidence="7">
    <location>
        <begin position="634"/>
        <end position="643"/>
    </location>
</feature>
<feature type="domain" description="Kinesin motor" evidence="8">
    <location>
        <begin position="174"/>
        <end position="497"/>
    </location>
</feature>
<dbReference type="InterPro" id="IPR027640">
    <property type="entry name" value="Kinesin-like_fam"/>
</dbReference>
<dbReference type="OrthoDB" id="3176171at2759"/>
<feature type="region of interest" description="Disordered" evidence="7">
    <location>
        <begin position="1"/>
        <end position="45"/>
    </location>
</feature>
<feature type="region of interest" description="Disordered" evidence="7">
    <location>
        <begin position="727"/>
        <end position="756"/>
    </location>
</feature>
<evidence type="ECO:0000259" key="8">
    <source>
        <dbReference type="PROSITE" id="PS50067"/>
    </source>
</evidence>
<dbReference type="GO" id="GO:0003777">
    <property type="term" value="F:microtubule motor activity"/>
    <property type="evidence" value="ECO:0007669"/>
    <property type="project" value="InterPro"/>
</dbReference>
<reference evidence="9" key="1">
    <citation type="submission" date="2020-02" db="EMBL/GenBank/DDBJ databases">
        <authorList>
            <person name="Scholz U."/>
            <person name="Mascher M."/>
            <person name="Fiebig A."/>
        </authorList>
    </citation>
    <scope>NUCLEOTIDE SEQUENCE</scope>
</reference>
<dbReference type="InterPro" id="IPR027417">
    <property type="entry name" value="P-loop_NTPase"/>
</dbReference>
<dbReference type="Proteomes" id="UP000663760">
    <property type="component" value="Chromosome 7"/>
</dbReference>
<keyword evidence="10" id="KW-1185">Reference proteome</keyword>
<evidence type="ECO:0000256" key="3">
    <source>
        <dbReference type="ARBA" id="ARBA00022840"/>
    </source>
</evidence>
<proteinExistence type="inferred from homology"/>
<evidence type="ECO:0000256" key="7">
    <source>
        <dbReference type="SAM" id="MobiDB-lite"/>
    </source>
</evidence>
<keyword evidence="2 5" id="KW-0547">Nucleotide-binding</keyword>
<dbReference type="InterPro" id="IPR001752">
    <property type="entry name" value="Kinesin_motor_dom"/>
</dbReference>
<dbReference type="Pfam" id="PF00225">
    <property type="entry name" value="Kinesin"/>
    <property type="match status" value="1"/>
</dbReference>
<accession>A0A7I8KQA5</accession>
<feature type="binding site" evidence="5">
    <location>
        <begin position="257"/>
        <end position="264"/>
    </location>
    <ligand>
        <name>ATP</name>
        <dbReference type="ChEBI" id="CHEBI:30616"/>
    </ligand>
</feature>
<dbReference type="SUPFAM" id="SSF52540">
    <property type="entry name" value="P-loop containing nucleoside triphosphate hydrolases"/>
    <property type="match status" value="1"/>
</dbReference>